<evidence type="ECO:0000313" key="2">
    <source>
        <dbReference type="Proteomes" id="UP000215196"/>
    </source>
</evidence>
<dbReference type="KEGG" id="ctak:4412677_01580"/>
<keyword evidence="2" id="KW-1185">Reference proteome</keyword>
<dbReference type="InterPro" id="IPR021428">
    <property type="entry name" value="DUF3078"/>
</dbReference>
<gene>
    <name evidence="1" type="ORF">SAMEA4412677_01580</name>
</gene>
<dbReference type="Pfam" id="PF11276">
    <property type="entry name" value="DUF3078"/>
    <property type="match status" value="1"/>
</dbReference>
<evidence type="ECO:0000313" key="1">
    <source>
        <dbReference type="EMBL" id="SNV46109.1"/>
    </source>
</evidence>
<organism evidence="1 2">
    <name type="scientific">Chryseobacterium taklimakanense</name>
    <dbReference type="NCBI Taxonomy" id="536441"/>
    <lineage>
        <taxon>Bacteria</taxon>
        <taxon>Pseudomonadati</taxon>
        <taxon>Bacteroidota</taxon>
        <taxon>Flavobacteriia</taxon>
        <taxon>Flavobacteriales</taxon>
        <taxon>Weeksellaceae</taxon>
        <taxon>Chryseobacterium group</taxon>
        <taxon>Chryseobacterium</taxon>
    </lineage>
</organism>
<sequence>MKLIFYICREMKEIMKQGLLFIFGFYTFFASAQRTPLQKEIDSISQSRWIKTLPNLDSLANPVIEKIEVIKEDTIIVRAEVIIPQIPEEIPITPFNFLNSKEEKRWFFYGQNNLLFNQAAFSNWNSGGNNNMGVLGKINYNLSYKRDRHFLENLLQLGYGFVATQGQSTRKTEDFISIATNYGYDLGRNYYLSTGYQFLSQFTPGYNYALTPDPNYDDRVSKFMAPGYLNAGIGISYNPNENFQVIFRPANGKFTFVLDPKLQLAGRYGLERDGQSVRTELGAMLNLLHRIKIYKDVNLVNQLNFFSNYVNHAERVDINYSGVLNMKFNKFISAIIGVDVLYDHDQIKRTQMKQTLGIGFTYNLGSDVQPKNTNKKSIKPFVK</sequence>
<protein>
    <submittedName>
        <fullName evidence="1">Protein of uncharacterized function (DUF3078)</fullName>
    </submittedName>
</protein>
<name>A0A239XGZ3_9FLAO</name>
<proteinExistence type="predicted"/>
<reference evidence="1 2" key="1">
    <citation type="submission" date="2017-06" db="EMBL/GenBank/DDBJ databases">
        <authorList>
            <consortium name="Pathogen Informatics"/>
        </authorList>
    </citation>
    <scope>NUCLEOTIDE SEQUENCE [LARGE SCALE GENOMIC DNA]</scope>
    <source>
        <strain evidence="1 2">NCTC13490</strain>
    </source>
</reference>
<dbReference type="Proteomes" id="UP000215196">
    <property type="component" value="Chromosome 1"/>
</dbReference>
<accession>A0A239XGZ3</accession>
<dbReference type="AlphaFoldDB" id="A0A239XGZ3"/>
<dbReference type="EMBL" id="LT906465">
    <property type="protein sequence ID" value="SNV46109.1"/>
    <property type="molecule type" value="Genomic_DNA"/>
</dbReference>